<gene>
    <name evidence="1" type="ORF">U27_06127</name>
</gene>
<sequence length="497" mass="56439">MKKGIIVACLSGILLIGGVTCVLGQPTPTPPPHIISPFPYPPFPLPTIFPTIFPNLTTVHQIPQKIDANKRGNNDDKMCWAAAAANMLRAKGWWTTDNEQQIYDTFTSTQNWENNGGLMKYAWQWWFNGNVPQWLYKDCQGPGCKKCPGEWAQVERGSGNHLKRSDFPQNYYYCGQFDQQEAMANLYDLVNESNYGVTIAIYDKSLITGKFASGHALSVWDAKEVNQDEFRLTITDSDDDQSKKHSYFINFKYDDSKGWHIVGNEQYQDWQVEGVHALNSFALPVTKPMSPDVPFPQYCATGDKPLAIVRDQCLDIDVTGTEQEISCDDNNEKVVIQNGEYLIPPTKRTKFSVPFTPGTPLVIQITFDANREEILGQNKVHQLERWETNAQDYQESFTLTARDSEKLQQLDDPNISRILQVLAQEDLIGRTITGTKKDFIELIKFLLPKADITDEEEITRYVNILLNYTVYTIIIENPTEDFCLRPVIGSSGCDRSQ</sequence>
<dbReference type="HOGENOM" id="CLU_548216_0_0_0"/>
<dbReference type="Proteomes" id="UP000030661">
    <property type="component" value="Unassembled WGS sequence"/>
</dbReference>
<reference evidence="1" key="1">
    <citation type="journal article" date="2015" name="PeerJ">
        <title>First genomic representation of candidate bacterial phylum KSB3 points to enhanced environmental sensing as a trigger of wastewater bulking.</title>
        <authorList>
            <person name="Sekiguchi Y."/>
            <person name="Ohashi A."/>
            <person name="Parks D.H."/>
            <person name="Yamauchi T."/>
            <person name="Tyson G.W."/>
            <person name="Hugenholtz P."/>
        </authorList>
    </citation>
    <scope>NUCLEOTIDE SEQUENCE [LARGE SCALE GENOMIC DNA]</scope>
</reference>
<keyword evidence="2" id="KW-1185">Reference proteome</keyword>
<accession>A0A081C3J6</accession>
<name>A0A081C3J6_VECG1</name>
<protein>
    <submittedName>
        <fullName evidence="1">Uncharacterized protein</fullName>
    </submittedName>
</protein>
<evidence type="ECO:0000313" key="1">
    <source>
        <dbReference type="EMBL" id="GAK59151.1"/>
    </source>
</evidence>
<organism evidence="1">
    <name type="scientific">Vecturithrix granuli</name>
    <dbReference type="NCBI Taxonomy" id="1499967"/>
    <lineage>
        <taxon>Bacteria</taxon>
        <taxon>Candidatus Moduliflexota</taxon>
        <taxon>Candidatus Vecturitrichia</taxon>
        <taxon>Candidatus Vecturitrichales</taxon>
        <taxon>Candidatus Vecturitrichaceae</taxon>
        <taxon>Candidatus Vecturithrix</taxon>
    </lineage>
</organism>
<proteinExistence type="predicted"/>
<dbReference type="InterPro" id="IPR038765">
    <property type="entry name" value="Papain-like_cys_pep_sf"/>
</dbReference>
<dbReference type="SUPFAM" id="SSF54001">
    <property type="entry name" value="Cysteine proteinases"/>
    <property type="match status" value="1"/>
</dbReference>
<dbReference type="AlphaFoldDB" id="A0A081C3J6"/>
<dbReference type="EMBL" id="DF820469">
    <property type="protein sequence ID" value="GAK59151.1"/>
    <property type="molecule type" value="Genomic_DNA"/>
</dbReference>
<evidence type="ECO:0000313" key="2">
    <source>
        <dbReference type="Proteomes" id="UP000030661"/>
    </source>
</evidence>